<organism evidence="2 3">
    <name type="scientific">Eumeta variegata</name>
    <name type="common">Bagworm moth</name>
    <name type="synonym">Eumeta japonica</name>
    <dbReference type="NCBI Taxonomy" id="151549"/>
    <lineage>
        <taxon>Eukaryota</taxon>
        <taxon>Metazoa</taxon>
        <taxon>Ecdysozoa</taxon>
        <taxon>Arthropoda</taxon>
        <taxon>Hexapoda</taxon>
        <taxon>Insecta</taxon>
        <taxon>Pterygota</taxon>
        <taxon>Neoptera</taxon>
        <taxon>Endopterygota</taxon>
        <taxon>Lepidoptera</taxon>
        <taxon>Glossata</taxon>
        <taxon>Ditrysia</taxon>
        <taxon>Tineoidea</taxon>
        <taxon>Psychidae</taxon>
        <taxon>Oiketicinae</taxon>
        <taxon>Eumeta</taxon>
    </lineage>
</organism>
<dbReference type="Proteomes" id="UP000299102">
    <property type="component" value="Unassembled WGS sequence"/>
</dbReference>
<protein>
    <submittedName>
        <fullName evidence="2">Uncharacterized protein</fullName>
    </submittedName>
</protein>
<dbReference type="EMBL" id="BGZK01002423">
    <property type="protein sequence ID" value="GBP93823.1"/>
    <property type="molecule type" value="Genomic_DNA"/>
</dbReference>
<sequence>MSPTIRKGGVVKGNARCRRRAVRAERRGPVVPITPRRINLRRPITQARGRTRRSPRVPPPSQPPNIDRDIHIVQVHPHLCIYFFVSLALHAA</sequence>
<proteinExistence type="predicted"/>
<evidence type="ECO:0000313" key="3">
    <source>
        <dbReference type="Proteomes" id="UP000299102"/>
    </source>
</evidence>
<evidence type="ECO:0000256" key="1">
    <source>
        <dbReference type="SAM" id="MobiDB-lite"/>
    </source>
</evidence>
<reference evidence="2 3" key="1">
    <citation type="journal article" date="2019" name="Commun. Biol.">
        <title>The bagworm genome reveals a unique fibroin gene that provides high tensile strength.</title>
        <authorList>
            <person name="Kono N."/>
            <person name="Nakamura H."/>
            <person name="Ohtoshi R."/>
            <person name="Tomita M."/>
            <person name="Numata K."/>
            <person name="Arakawa K."/>
        </authorList>
    </citation>
    <scope>NUCLEOTIDE SEQUENCE [LARGE SCALE GENOMIC DNA]</scope>
</reference>
<name>A0A4C2A3K4_EUMVA</name>
<evidence type="ECO:0000313" key="2">
    <source>
        <dbReference type="EMBL" id="GBP93823.1"/>
    </source>
</evidence>
<accession>A0A4C2A3K4</accession>
<feature type="region of interest" description="Disordered" evidence="1">
    <location>
        <begin position="41"/>
        <end position="67"/>
    </location>
</feature>
<dbReference type="AlphaFoldDB" id="A0A4C2A3K4"/>
<comment type="caution">
    <text evidence="2">The sequence shown here is derived from an EMBL/GenBank/DDBJ whole genome shotgun (WGS) entry which is preliminary data.</text>
</comment>
<keyword evidence="3" id="KW-1185">Reference proteome</keyword>
<gene>
    <name evidence="2" type="ORF">EVAR_70766_1</name>
</gene>